<comment type="cofactor">
    <cofactor evidence="1">
        <name>[4Fe-4S] cluster</name>
        <dbReference type="ChEBI" id="CHEBI:49883"/>
    </cofactor>
</comment>
<dbReference type="InterPro" id="IPR007197">
    <property type="entry name" value="rSAM"/>
</dbReference>
<dbReference type="GO" id="GO:0005737">
    <property type="term" value="C:cytoplasm"/>
    <property type="evidence" value="ECO:0007669"/>
    <property type="project" value="UniProtKB-SubCell"/>
</dbReference>
<comment type="similarity">
    <text evidence="2">Belongs to the anaerobic coproporphyrinogen-III oxidase family. HemW subfamily.</text>
</comment>
<dbReference type="NCBIfam" id="TIGR00539">
    <property type="entry name" value="hemN_rel"/>
    <property type="match status" value="1"/>
</dbReference>
<dbReference type="RefSeq" id="WP_158352085.1">
    <property type="nucleotide sequence ID" value="NZ_CP032998.1"/>
</dbReference>
<evidence type="ECO:0000256" key="6">
    <source>
        <dbReference type="ARBA" id="ARBA00022723"/>
    </source>
</evidence>
<dbReference type="PANTHER" id="PTHR13932:SF5">
    <property type="entry name" value="RADICAL S-ADENOSYL METHIONINE DOMAIN-CONTAINING PROTEIN 1, MITOCHONDRIAL"/>
    <property type="match status" value="1"/>
</dbReference>
<name>A0A4D6YKJ8_9GAMM</name>
<keyword evidence="8 10" id="KW-0411">Iron-sulfur</keyword>
<dbReference type="AlphaFoldDB" id="A0A4D6YKJ8"/>
<dbReference type="InterPro" id="IPR006638">
    <property type="entry name" value="Elp3/MiaA/NifB-like_rSAM"/>
</dbReference>
<evidence type="ECO:0000256" key="3">
    <source>
        <dbReference type="ARBA" id="ARBA00017228"/>
    </source>
</evidence>
<keyword evidence="7 10" id="KW-0408">Iron</keyword>
<accession>A0A4D6YKJ8</accession>
<evidence type="ECO:0000256" key="9">
    <source>
        <dbReference type="ARBA" id="ARBA00023186"/>
    </source>
</evidence>
<proteinExistence type="inferred from homology"/>
<gene>
    <name evidence="12" type="primary">hemW</name>
    <name evidence="12" type="ORF">D9V79_01765</name>
</gene>
<evidence type="ECO:0000256" key="8">
    <source>
        <dbReference type="ARBA" id="ARBA00023014"/>
    </source>
</evidence>
<dbReference type="InterPro" id="IPR058240">
    <property type="entry name" value="rSAM_sf"/>
</dbReference>
<keyword evidence="10" id="KW-0963">Cytoplasm</keyword>
<organism evidence="12 13">
    <name type="scientific">Buchnera aphidicola</name>
    <name type="common">Stegophylla sp.</name>
    <dbReference type="NCBI Taxonomy" id="2315800"/>
    <lineage>
        <taxon>Bacteria</taxon>
        <taxon>Pseudomonadati</taxon>
        <taxon>Pseudomonadota</taxon>
        <taxon>Gammaproteobacteria</taxon>
        <taxon>Enterobacterales</taxon>
        <taxon>Erwiniaceae</taxon>
        <taxon>Buchnera</taxon>
    </lineage>
</organism>
<evidence type="ECO:0000256" key="2">
    <source>
        <dbReference type="ARBA" id="ARBA00006100"/>
    </source>
</evidence>
<dbReference type="InterPro" id="IPR013785">
    <property type="entry name" value="Aldolase_TIM"/>
</dbReference>
<dbReference type="SFLD" id="SFLDF00288">
    <property type="entry name" value="HemN-like__clustered_with_nucl"/>
    <property type="match status" value="1"/>
</dbReference>
<dbReference type="Proteomes" id="UP000298636">
    <property type="component" value="Chromosome"/>
</dbReference>
<keyword evidence="4 10" id="KW-0349">Heme</keyword>
<dbReference type="CDD" id="cd01335">
    <property type="entry name" value="Radical_SAM"/>
    <property type="match status" value="1"/>
</dbReference>
<dbReference type="InterPro" id="IPR034505">
    <property type="entry name" value="Coproporphyrinogen-III_oxidase"/>
</dbReference>
<dbReference type="Pfam" id="PF04055">
    <property type="entry name" value="Radical_SAM"/>
    <property type="match status" value="1"/>
</dbReference>
<dbReference type="PROSITE" id="PS51918">
    <property type="entry name" value="RADICAL_SAM"/>
    <property type="match status" value="1"/>
</dbReference>
<sequence length="378" mass="45038">MSILLPDLSLYIHIPWCKKKCPYCDFHSYQSKNSIPELQYIQSLIQDLKNDIHLINNRSIKSIFIGGGTPNLINYKYIKYLLHNIKNIVSLNSNSEITIEINPDLITIHTIRKYIQLGINRISIGIQSFNNKLLKSIGREHSAETAINILNQIKKKKINFNIDLMYGLPQQTLQECLYDLKTAILMKPNHISWYQLNIEKNTIFYSKKIHLPNENTIWNMYNQGNKLLTQSKYIRYEISSYSQKKYQCQHNLNYWKFQDYIGIGCGAHGKITTKNKNIIRTIKKYKINDYINSNQYIQKKYKILDKNKPLEYFMNIFRLFQPIKRKYFTLYTGLNKCYIKNEINTLIKKKYIVQTKKFWYTLPKGKIFLNNLLEYFIK</sequence>
<dbReference type="SFLD" id="SFLDF00562">
    <property type="entry name" value="HemN-like__clustered_with_heat"/>
    <property type="match status" value="1"/>
</dbReference>
<keyword evidence="5 10" id="KW-0949">S-adenosyl-L-methionine</keyword>
<protein>
    <recommendedName>
        <fullName evidence="3 10">Heme chaperone HemW</fullName>
    </recommendedName>
</protein>
<dbReference type="GO" id="GO:0051539">
    <property type="term" value="F:4 iron, 4 sulfur cluster binding"/>
    <property type="evidence" value="ECO:0007669"/>
    <property type="project" value="UniProtKB-UniRule"/>
</dbReference>
<evidence type="ECO:0000256" key="7">
    <source>
        <dbReference type="ARBA" id="ARBA00023004"/>
    </source>
</evidence>
<dbReference type="GO" id="GO:0004109">
    <property type="term" value="F:coproporphyrinogen oxidase activity"/>
    <property type="evidence" value="ECO:0007669"/>
    <property type="project" value="InterPro"/>
</dbReference>
<keyword evidence="10" id="KW-0004">4Fe-4S</keyword>
<evidence type="ECO:0000256" key="10">
    <source>
        <dbReference type="RuleBase" id="RU364116"/>
    </source>
</evidence>
<reference evidence="12 13" key="1">
    <citation type="submission" date="2018-10" db="EMBL/GenBank/DDBJ databases">
        <title>Comparative functional genomics of the obligate endosymbiont Buchnera aphidicola.</title>
        <authorList>
            <person name="Chong R.A."/>
        </authorList>
    </citation>
    <scope>NUCLEOTIDE SEQUENCE [LARGE SCALE GENOMIC DNA]</scope>
    <source>
        <strain evidence="12 13">Ssp</strain>
    </source>
</reference>
<dbReference type="InterPro" id="IPR004559">
    <property type="entry name" value="HemW-like"/>
</dbReference>
<dbReference type="SFLD" id="SFLDG01082">
    <property type="entry name" value="B12-binding_domain_containing"/>
    <property type="match status" value="1"/>
</dbReference>
<evidence type="ECO:0000256" key="1">
    <source>
        <dbReference type="ARBA" id="ARBA00001966"/>
    </source>
</evidence>
<evidence type="ECO:0000313" key="13">
    <source>
        <dbReference type="Proteomes" id="UP000298636"/>
    </source>
</evidence>
<keyword evidence="13" id="KW-1185">Reference proteome</keyword>
<dbReference type="GO" id="GO:0006779">
    <property type="term" value="P:porphyrin-containing compound biosynthetic process"/>
    <property type="evidence" value="ECO:0007669"/>
    <property type="project" value="InterPro"/>
</dbReference>
<dbReference type="SUPFAM" id="SSF102114">
    <property type="entry name" value="Radical SAM enzymes"/>
    <property type="match status" value="1"/>
</dbReference>
<dbReference type="GO" id="GO:0046872">
    <property type="term" value="F:metal ion binding"/>
    <property type="evidence" value="ECO:0007669"/>
    <property type="project" value="UniProtKB-UniRule"/>
</dbReference>
<dbReference type="OrthoDB" id="9808022at2"/>
<dbReference type="PANTHER" id="PTHR13932">
    <property type="entry name" value="COPROPORPHYRINIGEN III OXIDASE"/>
    <property type="match status" value="1"/>
</dbReference>
<dbReference type="SFLD" id="SFLDS00029">
    <property type="entry name" value="Radical_SAM"/>
    <property type="match status" value="1"/>
</dbReference>
<keyword evidence="9 10" id="KW-0143">Chaperone</keyword>
<dbReference type="Gene3D" id="3.20.20.70">
    <property type="entry name" value="Aldolase class I"/>
    <property type="match status" value="1"/>
</dbReference>
<feature type="domain" description="Radical SAM core" evidence="11">
    <location>
        <begin position="2"/>
        <end position="237"/>
    </location>
</feature>
<evidence type="ECO:0000256" key="5">
    <source>
        <dbReference type="ARBA" id="ARBA00022691"/>
    </source>
</evidence>
<keyword evidence="6 10" id="KW-0479">Metal-binding</keyword>
<dbReference type="SFLD" id="SFLDG01065">
    <property type="entry name" value="anaerobic_coproporphyrinogen-I"/>
    <property type="match status" value="1"/>
</dbReference>
<dbReference type="EMBL" id="CP032998">
    <property type="protein sequence ID" value="QCI26504.1"/>
    <property type="molecule type" value="Genomic_DNA"/>
</dbReference>
<dbReference type="SMART" id="SM00729">
    <property type="entry name" value="Elp3"/>
    <property type="match status" value="1"/>
</dbReference>
<comment type="subcellular location">
    <subcellularLocation>
        <location evidence="10">Cytoplasm</location>
    </subcellularLocation>
</comment>
<comment type="function">
    <text evidence="10">Probably acts as a heme chaperone, transferring heme to an unknown acceptor. Binds one molecule of heme per monomer, possibly covalently. Binds 1 [4Fe-4S] cluster. The cluster is coordinated with 3 cysteines and an exchangeable S-adenosyl-L-methionine.</text>
</comment>
<evidence type="ECO:0000259" key="11">
    <source>
        <dbReference type="PROSITE" id="PS51918"/>
    </source>
</evidence>
<evidence type="ECO:0000256" key="4">
    <source>
        <dbReference type="ARBA" id="ARBA00022617"/>
    </source>
</evidence>
<evidence type="ECO:0000313" key="12">
    <source>
        <dbReference type="EMBL" id="QCI26504.1"/>
    </source>
</evidence>